<evidence type="ECO:0000313" key="1">
    <source>
        <dbReference type="EMBL" id="TDR54661.1"/>
    </source>
</evidence>
<protein>
    <submittedName>
        <fullName evidence="1">Type VII secretion effector (TIGR04197 family)</fullName>
    </submittedName>
</protein>
<dbReference type="InterPro" id="IPR021477">
    <property type="entry name" value="TVIIS_effector_SACOL2603_fam"/>
</dbReference>
<keyword evidence="2" id="KW-1185">Reference proteome</keyword>
<dbReference type="NCBIfam" id="TIGR04197">
    <property type="entry name" value="T7SS_SACOL2603"/>
    <property type="match status" value="1"/>
</dbReference>
<reference evidence="1 2" key="1">
    <citation type="submission" date="2019-03" db="EMBL/GenBank/DDBJ databases">
        <title>Genomic Encyclopedia of Type Strains, Phase III (KMG-III): the genomes of soil and plant-associated and newly described type strains.</title>
        <authorList>
            <person name="Whitman W."/>
        </authorList>
    </citation>
    <scope>NUCLEOTIDE SEQUENCE [LARGE SCALE GENOMIC DNA]</scope>
    <source>
        <strain evidence="1 2">CECT 7972</strain>
    </source>
</reference>
<dbReference type="Proteomes" id="UP000295558">
    <property type="component" value="Unassembled WGS sequence"/>
</dbReference>
<dbReference type="AlphaFoldDB" id="A0A4R6ZPZ6"/>
<accession>A0A4R6ZPZ6</accession>
<proteinExistence type="predicted"/>
<organism evidence="1 2">
    <name type="scientific">Listeria rocourtiae</name>
    <dbReference type="NCBI Taxonomy" id="647910"/>
    <lineage>
        <taxon>Bacteria</taxon>
        <taxon>Bacillati</taxon>
        <taxon>Bacillota</taxon>
        <taxon>Bacilli</taxon>
        <taxon>Bacillales</taxon>
        <taxon>Listeriaceae</taxon>
        <taxon>Listeria</taxon>
    </lineage>
</organism>
<dbReference type="OrthoDB" id="2186745at2"/>
<dbReference type="EMBL" id="SNZK01000002">
    <property type="protein sequence ID" value="TDR54661.1"/>
    <property type="molecule type" value="Genomic_DNA"/>
</dbReference>
<evidence type="ECO:0000313" key="2">
    <source>
        <dbReference type="Proteomes" id="UP000295558"/>
    </source>
</evidence>
<gene>
    <name evidence="1" type="ORF">DFP96_102255</name>
</gene>
<name>A0A4R6ZPZ6_9LIST</name>
<comment type="caution">
    <text evidence="1">The sequence shown here is derived from an EMBL/GenBank/DDBJ whole genome shotgun (WGS) entry which is preliminary data.</text>
</comment>
<sequence length="96" mass="9695">MSKLQSDLDGASLKATALKNATDSLISSVSITTDSQTTVAGNKSAGDSIKMAQEVAQQIASAVATASSNIQSVASSFEAVDKKAGQGLEQSIGEVF</sequence>
<dbReference type="RefSeq" id="WP_133620033.1">
    <property type="nucleotide sequence ID" value="NZ_JAASUO010000002.1"/>
</dbReference>